<dbReference type="GO" id="GO:0010134">
    <property type="term" value="P:sulfate assimilation via adenylyl sulfate reduction"/>
    <property type="evidence" value="ECO:0007669"/>
    <property type="project" value="TreeGrafter"/>
</dbReference>
<evidence type="ECO:0000256" key="1">
    <source>
        <dbReference type="ARBA" id="ARBA00022679"/>
    </source>
</evidence>
<gene>
    <name evidence="3" type="ORF">A244_24004</name>
</gene>
<feature type="non-terminal residue" evidence="3">
    <location>
        <position position="1"/>
    </location>
</feature>
<dbReference type="InterPro" id="IPR059117">
    <property type="entry name" value="APS_kinase_dom"/>
</dbReference>
<evidence type="ECO:0000259" key="2">
    <source>
        <dbReference type="Pfam" id="PF01583"/>
    </source>
</evidence>
<dbReference type="SUPFAM" id="SSF52540">
    <property type="entry name" value="P-loop containing nucleoside triphosphate hydrolases"/>
    <property type="match status" value="1"/>
</dbReference>
<name>S6TX13_PSESF</name>
<dbReference type="EC" id="2.7.7.4" evidence="3"/>
<proteinExistence type="predicted"/>
<sequence length="97" mass="10395">GLLTLAAFVAPDAEGRERAKALIGKERLVTVYVQASPAVCRERDPQGLYAADGDNIPGESFPYDVPLNADLVIDTQTLSVEESVKQVLDLLRGRGAI</sequence>
<dbReference type="InterPro" id="IPR027417">
    <property type="entry name" value="P-loop_NTPase"/>
</dbReference>
<accession>S6TX13</accession>
<dbReference type="EMBL" id="AOKG01001651">
    <property type="protein sequence ID" value="EPN46537.1"/>
    <property type="molecule type" value="Genomic_DNA"/>
</dbReference>
<keyword evidence="3" id="KW-0418">Kinase</keyword>
<dbReference type="AlphaFoldDB" id="S6TX13"/>
<dbReference type="GO" id="GO:0004781">
    <property type="term" value="F:sulfate adenylyltransferase (ATP) activity"/>
    <property type="evidence" value="ECO:0007669"/>
    <property type="project" value="UniProtKB-EC"/>
</dbReference>
<dbReference type="PATRIC" id="fig|1194404.4.peg.4940"/>
<comment type="caution">
    <text evidence="3">The sequence shown here is derived from an EMBL/GenBank/DDBJ whole genome shotgun (WGS) entry which is preliminary data.</text>
</comment>
<dbReference type="PANTHER" id="PTHR42700:SF1">
    <property type="entry name" value="SULFATE ADENYLYLTRANSFERASE"/>
    <property type="match status" value="1"/>
</dbReference>
<keyword evidence="3" id="KW-0548">Nucleotidyltransferase</keyword>
<dbReference type="GO" id="GO:0016301">
    <property type="term" value="F:kinase activity"/>
    <property type="evidence" value="ECO:0007669"/>
    <property type="project" value="UniProtKB-KW"/>
</dbReference>
<reference evidence="3 4" key="1">
    <citation type="journal article" date="2013" name="PLoS Pathog.">
        <title>Genomic analysis of the Kiwifruit pathogen Pseudomonas syringae pv. actinidiae provides insight into the origins of an emergent plant disease.</title>
        <authorList>
            <person name="McCann H.C."/>
            <person name="Rikkerink E.H."/>
            <person name="Bertels F."/>
            <person name="Fiers M."/>
            <person name="Lu A."/>
            <person name="Rees-George J."/>
            <person name="Andersen M.T."/>
            <person name="Gleave A.P."/>
            <person name="Haubold B."/>
            <person name="Wohlers M.W."/>
            <person name="Guttman D.S."/>
            <person name="Wang P.W."/>
            <person name="Straub C."/>
            <person name="Vanneste J.L."/>
            <person name="Rainey P.B."/>
            <person name="Templeton M.D."/>
        </authorList>
    </citation>
    <scope>NUCLEOTIDE SEQUENCE [LARGE SCALE GENOMIC DNA]</scope>
    <source>
        <strain evidence="3 4">ICMP 18807</strain>
    </source>
</reference>
<keyword evidence="1 3" id="KW-0808">Transferase</keyword>
<dbReference type="PANTHER" id="PTHR42700">
    <property type="entry name" value="SULFATE ADENYLYLTRANSFERASE"/>
    <property type="match status" value="1"/>
</dbReference>
<organism evidence="3 4">
    <name type="scientific">Pseudomonas syringae pv. actinidiae ICMP 18807</name>
    <dbReference type="NCBI Taxonomy" id="1194404"/>
    <lineage>
        <taxon>Bacteria</taxon>
        <taxon>Pseudomonadati</taxon>
        <taxon>Pseudomonadota</taxon>
        <taxon>Gammaproteobacteria</taxon>
        <taxon>Pseudomonadales</taxon>
        <taxon>Pseudomonadaceae</taxon>
        <taxon>Pseudomonas</taxon>
        <taxon>Pseudomonas syringae</taxon>
    </lineage>
</organism>
<dbReference type="Gene3D" id="3.40.50.300">
    <property type="entry name" value="P-loop containing nucleotide triphosphate hydrolases"/>
    <property type="match status" value="1"/>
</dbReference>
<dbReference type="Pfam" id="PF01583">
    <property type="entry name" value="APS_kinase"/>
    <property type="match status" value="1"/>
</dbReference>
<dbReference type="Proteomes" id="UP000015729">
    <property type="component" value="Unassembled WGS sequence"/>
</dbReference>
<protein>
    <submittedName>
        <fullName evidence="3">Bifunctional sulfate adenylyltransferase subunit 1/adenylylsulfate kinase protein</fullName>
        <ecNumber evidence="3">2.7.7.4</ecNumber>
    </submittedName>
</protein>
<dbReference type="GO" id="GO:0019379">
    <property type="term" value="P:sulfate assimilation, phosphoadenylyl sulfate reduction by phosphoadenylyl-sulfate reductase (thioredoxin)"/>
    <property type="evidence" value="ECO:0007669"/>
    <property type="project" value="TreeGrafter"/>
</dbReference>
<feature type="domain" description="APS kinase" evidence="2">
    <location>
        <begin position="1"/>
        <end position="74"/>
    </location>
</feature>
<evidence type="ECO:0000313" key="3">
    <source>
        <dbReference type="EMBL" id="EPN46537.1"/>
    </source>
</evidence>
<dbReference type="GO" id="GO:0005737">
    <property type="term" value="C:cytoplasm"/>
    <property type="evidence" value="ECO:0007669"/>
    <property type="project" value="TreeGrafter"/>
</dbReference>
<evidence type="ECO:0000313" key="4">
    <source>
        <dbReference type="Proteomes" id="UP000015729"/>
    </source>
</evidence>
<dbReference type="InterPro" id="IPR050512">
    <property type="entry name" value="Sulf_AdTrans/APS_kinase"/>
</dbReference>